<dbReference type="AlphaFoldDB" id="A0A9D4UEY6"/>
<evidence type="ECO:0000313" key="2">
    <source>
        <dbReference type="Proteomes" id="UP000886520"/>
    </source>
</evidence>
<gene>
    <name evidence="1" type="ORF">GOP47_0019357</name>
</gene>
<reference evidence="1" key="1">
    <citation type="submission" date="2021-01" db="EMBL/GenBank/DDBJ databases">
        <title>Adiantum capillus-veneris genome.</title>
        <authorList>
            <person name="Fang Y."/>
            <person name="Liao Q."/>
        </authorList>
    </citation>
    <scope>NUCLEOTIDE SEQUENCE</scope>
    <source>
        <strain evidence="1">H3</strain>
        <tissue evidence="1">Leaf</tissue>
    </source>
</reference>
<protein>
    <submittedName>
        <fullName evidence="1">Uncharacterized protein</fullName>
    </submittedName>
</protein>
<organism evidence="1 2">
    <name type="scientific">Adiantum capillus-veneris</name>
    <name type="common">Maidenhair fern</name>
    <dbReference type="NCBI Taxonomy" id="13818"/>
    <lineage>
        <taxon>Eukaryota</taxon>
        <taxon>Viridiplantae</taxon>
        <taxon>Streptophyta</taxon>
        <taxon>Embryophyta</taxon>
        <taxon>Tracheophyta</taxon>
        <taxon>Polypodiopsida</taxon>
        <taxon>Polypodiidae</taxon>
        <taxon>Polypodiales</taxon>
        <taxon>Pteridineae</taxon>
        <taxon>Pteridaceae</taxon>
        <taxon>Vittarioideae</taxon>
        <taxon>Adiantum</taxon>
    </lineage>
</organism>
<proteinExistence type="predicted"/>
<comment type="caution">
    <text evidence="1">The sequence shown here is derived from an EMBL/GenBank/DDBJ whole genome shotgun (WGS) entry which is preliminary data.</text>
</comment>
<accession>A0A9D4UEY6</accession>
<keyword evidence="2" id="KW-1185">Reference proteome</keyword>
<dbReference type="Proteomes" id="UP000886520">
    <property type="component" value="Chromosome 18"/>
</dbReference>
<evidence type="ECO:0000313" key="1">
    <source>
        <dbReference type="EMBL" id="KAI5066733.1"/>
    </source>
</evidence>
<name>A0A9D4UEY6_ADICA</name>
<sequence>LAIERVTLTGGSNASLTNMSCPPITPSGTGEVVLLLLPTSSSHHENAWWSSNPLPHRPLLSQNLGPAFPICPSSLFTQQLFQNFVLRRSYRKFWKEETLFQRTLPLRQQACIRALLRRSPLGSPPMVH</sequence>
<feature type="non-terminal residue" evidence="1">
    <location>
        <position position="128"/>
    </location>
</feature>
<dbReference type="EMBL" id="JABFUD020000018">
    <property type="protein sequence ID" value="KAI5066733.1"/>
    <property type="molecule type" value="Genomic_DNA"/>
</dbReference>